<feature type="compositionally biased region" description="Acidic residues" evidence="2">
    <location>
        <begin position="754"/>
        <end position="770"/>
    </location>
</feature>
<accession>A0A1J1H5I1</accession>
<evidence type="ECO:0000256" key="2">
    <source>
        <dbReference type="SAM" id="MobiDB-lite"/>
    </source>
</evidence>
<dbReference type="RefSeq" id="XP_028533172.1">
    <property type="nucleotide sequence ID" value="XM_028676710.1"/>
</dbReference>
<evidence type="ECO:0000313" key="3">
    <source>
        <dbReference type="EMBL" id="CRH00167.1"/>
    </source>
</evidence>
<dbReference type="InterPro" id="IPR003409">
    <property type="entry name" value="MORN"/>
</dbReference>
<dbReference type="Proteomes" id="UP000220158">
    <property type="component" value="Chromosome 9"/>
</dbReference>
<keyword evidence="1" id="KW-0677">Repeat</keyword>
<dbReference type="OrthoDB" id="423343at2759"/>
<evidence type="ECO:0000313" key="4">
    <source>
        <dbReference type="Proteomes" id="UP000220158"/>
    </source>
</evidence>
<protein>
    <submittedName>
        <fullName evidence="3">Phosphatidylinositol-4-phosphate 5-kinase, putative</fullName>
    </submittedName>
</protein>
<feature type="compositionally biased region" description="Basic and acidic residues" evidence="2">
    <location>
        <begin position="694"/>
        <end position="710"/>
    </location>
</feature>
<organism evidence="3 4">
    <name type="scientific">Plasmodium relictum</name>
    <dbReference type="NCBI Taxonomy" id="85471"/>
    <lineage>
        <taxon>Eukaryota</taxon>
        <taxon>Sar</taxon>
        <taxon>Alveolata</taxon>
        <taxon>Apicomplexa</taxon>
        <taxon>Aconoidasida</taxon>
        <taxon>Haemosporida</taxon>
        <taxon>Plasmodiidae</taxon>
        <taxon>Plasmodium</taxon>
        <taxon>Plasmodium (Haemamoeba)</taxon>
    </lineage>
</organism>
<dbReference type="VEuPathDB" id="PlasmoDB:PRELSG_0926700"/>
<sequence length="1071" mass="127132">MGNKCSCAEISNDKLKILNSEDDITLNDFDLDLKQLETQLYENDEENYFYRFQNKNIIMNLDIKNEEEKKRNGNNERKCTINVKRILMYIKEHEKDFLTFFKEINVTSLIFLKYLIMNYTAHIIYIDTDVIYIGEVSEKNEKNGLGIIITPDQCIYIGEFEKDKITGFGLYVHFSRSKYIGYWKNGKANNYGVFIHPDGTFYKGFWLNDKQNKKGIEYVNNNYVFLGNYAEGEKNGFGAFIWNNESMYIGNIKNNSFFKRGIYFFNRSKIYIGKWRYNCIQGECEIFWLDNRQFVGFHNNNLKEGLGIYKWNDGRIYFGNWLNNKQHGHGIFILIKHLKDYEKYINNSFLLFFKNTQKIKKEFLLNLSKESFFDKGKVKDLLERITKKCNNYDFYNFLIILLNINYYKMCSKYFNLLKKKKLNNFKFNYKFYEKIKFYLCSTTNDYLNKQNLNESIKSIKKYSSNKKDLSLHSDNEKKLYINNNKIEDINNNSKITNKIEKDEKKKINKIDKEENNKYISLDSNNDHIKNKNYKKYSVNNNDMNKYNFSSSDNNEEVSLENNKEKYFEDIELLLTYLNSINLNDMNESDINLFNPIFTYGSNNIILKYGKWKNGKLKKWIYSSGNSKYRTRSISNKTNNNPNLSIEKKNTTELFYDNNYNVINKFLNNLSSSAISDIYKQKKKKKKKHYLMKSNSKEENYDADIEQDKKEQKKKKKSSNKENEDDEKEKDEDEEVEEEEEEVYSKEKLKKEQSEGDMDDEEEKISEEEYEKELQKNHSSYISTGNIDNKISLHEKALIQHNRNTLSDKSDYEKKNKKALKKLNNSNSNNTNSTISTKNNSSSFLSKNMSSINLSFTESNKEKINYNENKTHCNTKGENSNNNHDLFYENTITKNSKNLDSKNFTSALSNESKICNKEEKNYIVKSIYSIKNKVTIESKSLEEEKEKGNIIAKERIKLLKEEEINESSSYEDDKIINEKEPKKHKKKRENKVAPIKSKNYDLPKKGFSLIWNMKKLKNAPFSTNENIIFESDKNRNVEQNNPLVKSQQKKKSFFRKFLKANKYKKKNKAIEY</sequence>
<dbReference type="PANTHER" id="PTHR23084:SF179">
    <property type="entry name" value="OS10G0565000 PROTEIN"/>
    <property type="match status" value="1"/>
</dbReference>
<dbReference type="GeneID" id="39736279"/>
<reference evidence="3 4" key="1">
    <citation type="submission" date="2015-04" db="EMBL/GenBank/DDBJ databases">
        <authorList>
            <consortium name="Pathogen Informatics"/>
        </authorList>
    </citation>
    <scope>NUCLEOTIDE SEQUENCE [LARGE SCALE GENOMIC DNA]</scope>
    <source>
        <strain evidence="3 4">SGS1</strain>
    </source>
</reference>
<feature type="compositionally biased region" description="Acidic residues" evidence="2">
    <location>
        <begin position="722"/>
        <end position="741"/>
    </location>
</feature>
<feature type="region of interest" description="Disordered" evidence="2">
    <location>
        <begin position="969"/>
        <end position="989"/>
    </location>
</feature>
<dbReference type="Gene3D" id="2.20.110.10">
    <property type="entry name" value="Histone H3 K4-specific methyltransferase SET7/9 N-terminal domain"/>
    <property type="match status" value="3"/>
</dbReference>
<feature type="region of interest" description="Disordered" evidence="2">
    <location>
        <begin position="685"/>
        <end position="776"/>
    </location>
</feature>
<dbReference type="Pfam" id="PF02493">
    <property type="entry name" value="MORN"/>
    <property type="match status" value="5"/>
</dbReference>
<feature type="compositionally biased region" description="Basic and acidic residues" evidence="2">
    <location>
        <begin position="742"/>
        <end position="753"/>
    </location>
</feature>
<name>A0A1J1H5I1_PLARL</name>
<keyword evidence="4" id="KW-1185">Reference proteome</keyword>
<dbReference type="SUPFAM" id="SSF82185">
    <property type="entry name" value="Histone H3 K4-specific methyltransferase SET7/9 N-terminal domain"/>
    <property type="match status" value="2"/>
</dbReference>
<keyword evidence="3" id="KW-0808">Transferase</keyword>
<keyword evidence="3" id="KW-0418">Kinase</keyword>
<dbReference type="PANTHER" id="PTHR23084">
    <property type="entry name" value="PHOSPHATIDYLINOSITOL-4-PHOSPHATE 5-KINASE RELATED"/>
    <property type="match status" value="1"/>
</dbReference>
<gene>
    <name evidence="3" type="ORF">PRELSG_0926700</name>
</gene>
<feature type="region of interest" description="Disordered" evidence="2">
    <location>
        <begin position="821"/>
        <end position="843"/>
    </location>
</feature>
<dbReference type="GO" id="GO:0016301">
    <property type="term" value="F:kinase activity"/>
    <property type="evidence" value="ECO:0007669"/>
    <property type="project" value="UniProtKB-KW"/>
</dbReference>
<proteinExistence type="predicted"/>
<dbReference type="EMBL" id="LN835304">
    <property type="protein sequence ID" value="CRH00167.1"/>
    <property type="molecule type" value="Genomic_DNA"/>
</dbReference>
<feature type="compositionally biased region" description="Basic and acidic residues" evidence="2">
    <location>
        <begin position="970"/>
        <end position="980"/>
    </location>
</feature>
<evidence type="ECO:0000256" key="1">
    <source>
        <dbReference type="ARBA" id="ARBA00022737"/>
    </source>
</evidence>
<dbReference type="SMART" id="SM00698">
    <property type="entry name" value="MORN"/>
    <property type="match status" value="6"/>
</dbReference>
<dbReference type="OMA" id="HNNYNIH"/>
<dbReference type="AlphaFoldDB" id="A0A1J1H5I1"/>
<dbReference type="KEGG" id="prel:PRELSG_0926700"/>